<sequence length="230" mass="26541">MDDTVTDYSRPSPTVASTSGEDQNNNTSTSEETASTNPSKPFIKFVNPKDSQPESKIEEHETPKKPQVKNSKQNRQSNRKPKGNQRNWNNLKSYQLGPDFVLHKKPCFNYGDFSYLAKDCRRRVQRETNRSQNHSYKSFTHRSAGHRPHGPSMNPRRPTMNGARPYKTLFQTPSFETRPFLKSSAGNNSYRALWVPTVNRYVPTVNRKFSTGRRNFPTAHRKFPTASRKF</sequence>
<evidence type="ECO:0000256" key="1">
    <source>
        <dbReference type="SAM" id="MobiDB-lite"/>
    </source>
</evidence>
<dbReference type="AlphaFoldDB" id="A0A699SYP8"/>
<proteinExistence type="predicted"/>
<dbReference type="EMBL" id="BKCJ011196036">
    <property type="protein sequence ID" value="GFD02149.1"/>
    <property type="molecule type" value="Genomic_DNA"/>
</dbReference>
<organism evidence="2">
    <name type="scientific">Tanacetum cinerariifolium</name>
    <name type="common">Dalmatian daisy</name>
    <name type="synonym">Chrysanthemum cinerariifolium</name>
    <dbReference type="NCBI Taxonomy" id="118510"/>
    <lineage>
        <taxon>Eukaryota</taxon>
        <taxon>Viridiplantae</taxon>
        <taxon>Streptophyta</taxon>
        <taxon>Embryophyta</taxon>
        <taxon>Tracheophyta</taxon>
        <taxon>Spermatophyta</taxon>
        <taxon>Magnoliopsida</taxon>
        <taxon>eudicotyledons</taxon>
        <taxon>Gunneridae</taxon>
        <taxon>Pentapetalae</taxon>
        <taxon>asterids</taxon>
        <taxon>campanulids</taxon>
        <taxon>Asterales</taxon>
        <taxon>Asteraceae</taxon>
        <taxon>Asteroideae</taxon>
        <taxon>Anthemideae</taxon>
        <taxon>Anthemidinae</taxon>
        <taxon>Tanacetum</taxon>
    </lineage>
</organism>
<reference evidence="2" key="1">
    <citation type="journal article" date="2019" name="Sci. Rep.">
        <title>Draft genome of Tanacetum cinerariifolium, the natural source of mosquito coil.</title>
        <authorList>
            <person name="Yamashiro T."/>
            <person name="Shiraishi A."/>
            <person name="Satake H."/>
            <person name="Nakayama K."/>
        </authorList>
    </citation>
    <scope>NUCLEOTIDE SEQUENCE</scope>
</reference>
<feature type="compositionally biased region" description="Basic residues" evidence="1">
    <location>
        <begin position="139"/>
        <end position="149"/>
    </location>
</feature>
<protein>
    <submittedName>
        <fullName evidence="2">Uncharacterized protein</fullName>
    </submittedName>
</protein>
<evidence type="ECO:0000313" key="2">
    <source>
        <dbReference type="EMBL" id="GFD02149.1"/>
    </source>
</evidence>
<feature type="compositionally biased region" description="Basic and acidic residues" evidence="1">
    <location>
        <begin position="51"/>
        <end position="64"/>
    </location>
</feature>
<accession>A0A699SYP8</accession>
<name>A0A699SYP8_TANCI</name>
<feature type="compositionally biased region" description="Low complexity" evidence="1">
    <location>
        <begin position="24"/>
        <end position="39"/>
    </location>
</feature>
<feature type="compositionally biased region" description="Polar residues" evidence="1">
    <location>
        <begin position="1"/>
        <end position="23"/>
    </location>
</feature>
<feature type="region of interest" description="Disordered" evidence="1">
    <location>
        <begin position="125"/>
        <end position="162"/>
    </location>
</feature>
<gene>
    <name evidence="2" type="ORF">Tci_874118</name>
</gene>
<feature type="region of interest" description="Disordered" evidence="1">
    <location>
        <begin position="1"/>
        <end position="91"/>
    </location>
</feature>
<feature type="non-terminal residue" evidence="2">
    <location>
        <position position="230"/>
    </location>
</feature>
<comment type="caution">
    <text evidence="2">The sequence shown here is derived from an EMBL/GenBank/DDBJ whole genome shotgun (WGS) entry which is preliminary data.</text>
</comment>